<keyword evidence="3" id="KW-0808">Transferase</keyword>
<evidence type="ECO:0000256" key="5">
    <source>
        <dbReference type="PIRSR" id="PIRSR036289-51"/>
    </source>
</evidence>
<dbReference type="PANTHER" id="PTHR11051:SF8">
    <property type="entry name" value="PROTEIN-GLUCOSYLGALACTOSYLHYDROXYLYSINE GLUCOSIDASE"/>
    <property type="match status" value="1"/>
</dbReference>
<feature type="domain" description="Glycoside hydrolase family 65 N-terminal" evidence="7">
    <location>
        <begin position="11"/>
        <end position="246"/>
    </location>
</feature>
<dbReference type="InterPro" id="IPR005196">
    <property type="entry name" value="Glyco_hydro_65_N"/>
</dbReference>
<dbReference type="Gene3D" id="2.70.98.40">
    <property type="entry name" value="Glycoside hydrolase, family 65, N-terminal domain"/>
    <property type="match status" value="1"/>
</dbReference>
<dbReference type="RefSeq" id="WP_188983730.1">
    <property type="nucleotide sequence ID" value="NZ_BMPO01000005.1"/>
</dbReference>
<comment type="similarity">
    <text evidence="1">Belongs to the glycosyl hydrolase 65 family.</text>
</comment>
<dbReference type="InterPro" id="IPR012341">
    <property type="entry name" value="6hp_glycosidase-like_sf"/>
</dbReference>
<dbReference type="SUPFAM" id="SSF48208">
    <property type="entry name" value="Six-hairpin glycosidases"/>
    <property type="match status" value="1"/>
</dbReference>
<dbReference type="PIRSF" id="PIRSF036289">
    <property type="entry name" value="Glycosyl_hydrolase_malt_phosph"/>
    <property type="match status" value="1"/>
</dbReference>
<keyword evidence="9" id="KW-1185">Reference proteome</keyword>
<dbReference type="PANTHER" id="PTHR11051">
    <property type="entry name" value="GLYCOSYL HYDROLASE-RELATED"/>
    <property type="match status" value="1"/>
</dbReference>
<evidence type="ECO:0000259" key="7">
    <source>
        <dbReference type="Pfam" id="PF03636"/>
    </source>
</evidence>
<keyword evidence="2" id="KW-0328">Glycosyltransferase</keyword>
<name>A0A917PYF9_9PSED</name>
<feature type="domain" description="Glycoside hydrolase family 65 central catalytic" evidence="6">
    <location>
        <begin position="320"/>
        <end position="712"/>
    </location>
</feature>
<feature type="active site" description="Proton donor" evidence="4">
    <location>
        <position position="495"/>
    </location>
</feature>
<dbReference type="GO" id="GO:0030246">
    <property type="term" value="F:carbohydrate binding"/>
    <property type="evidence" value="ECO:0007669"/>
    <property type="project" value="InterPro"/>
</dbReference>
<keyword evidence="8" id="KW-0378">Hydrolase</keyword>
<dbReference type="GO" id="GO:0005975">
    <property type="term" value="P:carbohydrate metabolic process"/>
    <property type="evidence" value="ECO:0007669"/>
    <property type="project" value="InterPro"/>
</dbReference>
<dbReference type="Pfam" id="PF03632">
    <property type="entry name" value="Glyco_hydro_65m"/>
    <property type="match status" value="1"/>
</dbReference>
<proteinExistence type="inferred from homology"/>
<evidence type="ECO:0000259" key="6">
    <source>
        <dbReference type="Pfam" id="PF03632"/>
    </source>
</evidence>
<dbReference type="Gene3D" id="1.50.10.10">
    <property type="match status" value="1"/>
</dbReference>
<dbReference type="InterPro" id="IPR037018">
    <property type="entry name" value="GH65_N"/>
</dbReference>
<feature type="binding site" evidence="5">
    <location>
        <begin position="356"/>
        <end position="357"/>
    </location>
    <ligand>
        <name>substrate</name>
    </ligand>
</feature>
<dbReference type="InterPro" id="IPR005195">
    <property type="entry name" value="Glyco_hydro_65_M"/>
</dbReference>
<protein>
    <submittedName>
        <fullName evidence="8">Family 65 glycosyl hydrolase</fullName>
    </submittedName>
</protein>
<comment type="caution">
    <text evidence="8">The sequence shown here is derived from an EMBL/GenBank/DDBJ whole genome shotgun (WGS) entry which is preliminary data.</text>
</comment>
<dbReference type="InterPro" id="IPR008928">
    <property type="entry name" value="6-hairpin_glycosidase_sf"/>
</dbReference>
<dbReference type="InterPro" id="IPR011013">
    <property type="entry name" value="Gal_mutarotase_sf_dom"/>
</dbReference>
<reference evidence="8" key="2">
    <citation type="submission" date="2020-09" db="EMBL/GenBank/DDBJ databases">
        <authorList>
            <person name="Sun Q."/>
            <person name="Ohkuma M."/>
        </authorList>
    </citation>
    <scope>NUCLEOTIDE SEQUENCE</scope>
    <source>
        <strain evidence="8">JCM 30078</strain>
    </source>
</reference>
<dbReference type="PROSITE" id="PS51257">
    <property type="entry name" value="PROKAR_LIPOPROTEIN"/>
    <property type="match status" value="1"/>
</dbReference>
<organism evidence="8 9">
    <name type="scientific">Pseudomonas matsuisoli</name>
    <dbReference type="NCBI Taxonomy" id="1515666"/>
    <lineage>
        <taxon>Bacteria</taxon>
        <taxon>Pseudomonadati</taxon>
        <taxon>Pseudomonadota</taxon>
        <taxon>Gammaproteobacteria</taxon>
        <taxon>Pseudomonadales</taxon>
        <taxon>Pseudomonadaceae</taxon>
        <taxon>Pseudomonas</taxon>
    </lineage>
</organism>
<gene>
    <name evidence="8" type="ORF">GCM10009304_26740</name>
</gene>
<dbReference type="Proteomes" id="UP000635983">
    <property type="component" value="Unassembled WGS sequence"/>
</dbReference>
<sequence length="798" mass="89573">MLERDWRVEFDHYDKDDERRRTSLFALSNGVLSCRPSAPEAAEGRIPGQDSEHYAGFYRAGWYDDAPRLVAGRTTDVAALVNLPHPFGLSIRLDGGEWLSTETLERRHYRQRLHLNDAIVEREMTFLLDGHEISLRERWLVDMAEANRASLCWTLRIPPAVERLDVRSAIDARVANTALVRSRAYEGQRLQAIEVEVAGEGDAAVSAALHDRRWRVAMASRVRVYPAPEHVSATHADDHAQFTFACVRPADGGLAVELSVAALVDTELPPYDTDARRAVLEHLPDIRFDEMLSRHRLAWSGLWAATPLDMSRPELELPLRLHVFHLLQTATPHSAKRDIGFPAKGWQEGYYGQVFWDEIFAFPFLVTHLPDIAHGLVRYRHRRLSAARELAAGAGFSGAMFPWRSGRTGHEETPPYQCNPLSGRWMPDHTYLQRHIGSAIAFDAWLLYLASGDEKLLADEVGELIVEVARFWSSIAQFDERRQRYVIRGVIGPDEYHNGYPGASQPGLDNNAYTNVMAVWTLCRALDVLTLLSKPSADGLRGRLGITDEEVTRWDDVSRRMYLPVLEDGVLAQFEGFDTLETPEPSWLEDGQPRLDWLLESRGDSCDRYQLTKQADVLMLAYLFTVPELNALILRLGYAVDEDAARRTIDYYMARITHESSLSQVVCAGALARTDPEASWSCFTQCLDVDLCSPSDGGTREGVHLGAMAGSLDVLQRHYLGIHLTVRGIHLAPAPPAALGDVALGFMCRGLQLTVELQATRLRLRSASENRTAIEVHHAEQTVFLSPGEVFEVCCRRG</sequence>
<evidence type="ECO:0000256" key="4">
    <source>
        <dbReference type="PIRSR" id="PIRSR036289-50"/>
    </source>
</evidence>
<evidence type="ECO:0000313" key="9">
    <source>
        <dbReference type="Proteomes" id="UP000635983"/>
    </source>
</evidence>
<accession>A0A917PYF9</accession>
<dbReference type="InterPro" id="IPR017045">
    <property type="entry name" value="Malt_Pase/Glycosyl_Hdrlase"/>
</dbReference>
<feature type="binding site" evidence="5">
    <location>
        <begin position="613"/>
        <end position="614"/>
    </location>
    <ligand>
        <name>substrate</name>
    </ligand>
</feature>
<evidence type="ECO:0000256" key="3">
    <source>
        <dbReference type="ARBA" id="ARBA00022679"/>
    </source>
</evidence>
<dbReference type="AlphaFoldDB" id="A0A917PYF9"/>
<dbReference type="EMBL" id="BMPO01000005">
    <property type="protein sequence ID" value="GGJ99560.1"/>
    <property type="molecule type" value="Genomic_DNA"/>
</dbReference>
<dbReference type="Pfam" id="PF03636">
    <property type="entry name" value="Glyco_hydro_65N"/>
    <property type="match status" value="1"/>
</dbReference>
<evidence type="ECO:0000313" key="8">
    <source>
        <dbReference type="EMBL" id="GGJ99560.1"/>
    </source>
</evidence>
<evidence type="ECO:0000256" key="1">
    <source>
        <dbReference type="ARBA" id="ARBA00006768"/>
    </source>
</evidence>
<evidence type="ECO:0000256" key="2">
    <source>
        <dbReference type="ARBA" id="ARBA00022676"/>
    </source>
</evidence>
<dbReference type="GO" id="GO:0004553">
    <property type="term" value="F:hydrolase activity, hydrolyzing O-glycosyl compounds"/>
    <property type="evidence" value="ECO:0007669"/>
    <property type="project" value="TreeGrafter"/>
</dbReference>
<dbReference type="GO" id="GO:0016757">
    <property type="term" value="F:glycosyltransferase activity"/>
    <property type="evidence" value="ECO:0007669"/>
    <property type="project" value="UniProtKB-KW"/>
</dbReference>
<dbReference type="SUPFAM" id="SSF74650">
    <property type="entry name" value="Galactose mutarotase-like"/>
    <property type="match status" value="1"/>
</dbReference>
<reference evidence="8" key="1">
    <citation type="journal article" date="2014" name="Int. J. Syst. Evol. Microbiol.">
        <title>Complete genome sequence of Corynebacterium casei LMG S-19264T (=DSM 44701T), isolated from a smear-ripened cheese.</title>
        <authorList>
            <consortium name="US DOE Joint Genome Institute (JGI-PGF)"/>
            <person name="Walter F."/>
            <person name="Albersmeier A."/>
            <person name="Kalinowski J."/>
            <person name="Ruckert C."/>
        </authorList>
    </citation>
    <scope>NUCLEOTIDE SEQUENCE</scope>
    <source>
        <strain evidence="8">JCM 30078</strain>
    </source>
</reference>